<accession>A0A068U0R1</accession>
<evidence type="ECO:0000256" key="2">
    <source>
        <dbReference type="ARBA" id="ARBA00023002"/>
    </source>
</evidence>
<dbReference type="OMA" id="ICFDQVI"/>
<dbReference type="STRING" id="49390.A0A068U0R1"/>
<dbReference type="EMBL" id="HG739092">
    <property type="protein sequence ID" value="CDP02106.1"/>
    <property type="molecule type" value="Genomic_DNA"/>
</dbReference>
<dbReference type="SUPFAM" id="SSF51735">
    <property type="entry name" value="NAD(P)-binding Rossmann-fold domains"/>
    <property type="match status" value="1"/>
</dbReference>
<dbReference type="GO" id="GO:0016616">
    <property type="term" value="F:oxidoreductase activity, acting on the CH-OH group of donors, NAD or NADP as acceptor"/>
    <property type="evidence" value="ECO:0007669"/>
    <property type="project" value="TreeGrafter"/>
</dbReference>
<dbReference type="FunFam" id="3.40.50.720:FF:000388">
    <property type="entry name" value="Cinnamoyl-CoA reductase-like SNL6"/>
    <property type="match status" value="1"/>
</dbReference>
<dbReference type="CDD" id="cd08958">
    <property type="entry name" value="FR_SDR_e"/>
    <property type="match status" value="1"/>
</dbReference>
<proteinExistence type="predicted"/>
<dbReference type="OrthoDB" id="2735536at2759"/>
<dbReference type="PANTHER" id="PTHR10366:SF483">
    <property type="entry name" value="CINNAMOYL COA REDUCTASE-LIKE PROTEIN"/>
    <property type="match status" value="1"/>
</dbReference>
<reference evidence="5" key="1">
    <citation type="journal article" date="2014" name="Science">
        <title>The coffee genome provides insight into the convergent evolution of caffeine biosynthesis.</title>
        <authorList>
            <person name="Denoeud F."/>
            <person name="Carretero-Paulet L."/>
            <person name="Dereeper A."/>
            <person name="Droc G."/>
            <person name="Guyot R."/>
            <person name="Pietrella M."/>
            <person name="Zheng C."/>
            <person name="Alberti A."/>
            <person name="Anthony F."/>
            <person name="Aprea G."/>
            <person name="Aury J.M."/>
            <person name="Bento P."/>
            <person name="Bernard M."/>
            <person name="Bocs S."/>
            <person name="Campa C."/>
            <person name="Cenci A."/>
            <person name="Combes M.C."/>
            <person name="Crouzillat D."/>
            <person name="Da Silva C."/>
            <person name="Daddiego L."/>
            <person name="De Bellis F."/>
            <person name="Dussert S."/>
            <person name="Garsmeur O."/>
            <person name="Gayraud T."/>
            <person name="Guignon V."/>
            <person name="Jahn K."/>
            <person name="Jamilloux V."/>
            <person name="Joet T."/>
            <person name="Labadie K."/>
            <person name="Lan T."/>
            <person name="Leclercq J."/>
            <person name="Lepelley M."/>
            <person name="Leroy T."/>
            <person name="Li L.T."/>
            <person name="Librado P."/>
            <person name="Lopez L."/>
            <person name="Munoz A."/>
            <person name="Noel B."/>
            <person name="Pallavicini A."/>
            <person name="Perrotta G."/>
            <person name="Poncet V."/>
            <person name="Pot D."/>
            <person name="Priyono X."/>
            <person name="Rigoreau M."/>
            <person name="Rouard M."/>
            <person name="Rozas J."/>
            <person name="Tranchant-Dubreuil C."/>
            <person name="VanBuren R."/>
            <person name="Zhang Q."/>
            <person name="Andrade A.C."/>
            <person name="Argout X."/>
            <person name="Bertrand B."/>
            <person name="de Kochko A."/>
            <person name="Graziosi G."/>
            <person name="Henry R.J."/>
            <person name="Jayarama X."/>
            <person name="Ming R."/>
            <person name="Nagai C."/>
            <person name="Rounsley S."/>
            <person name="Sankoff D."/>
            <person name="Giuliano G."/>
            <person name="Albert V.A."/>
            <person name="Wincker P."/>
            <person name="Lashermes P."/>
        </authorList>
    </citation>
    <scope>NUCLEOTIDE SEQUENCE [LARGE SCALE GENOMIC DNA]</scope>
    <source>
        <strain evidence="5">cv. DH200-94</strain>
    </source>
</reference>
<evidence type="ECO:0000259" key="3">
    <source>
        <dbReference type="Pfam" id="PF01370"/>
    </source>
</evidence>
<dbReference type="Proteomes" id="UP000295252">
    <property type="component" value="Chromosome IX"/>
</dbReference>
<dbReference type="InParanoid" id="A0A068U0R1"/>
<evidence type="ECO:0000313" key="4">
    <source>
        <dbReference type="EMBL" id="CDP02106.1"/>
    </source>
</evidence>
<evidence type="ECO:0000256" key="1">
    <source>
        <dbReference type="ARBA" id="ARBA00022857"/>
    </source>
</evidence>
<dbReference type="PANTHER" id="PTHR10366">
    <property type="entry name" value="NAD DEPENDENT EPIMERASE/DEHYDRATASE"/>
    <property type="match status" value="1"/>
</dbReference>
<dbReference type="Gene3D" id="3.40.50.720">
    <property type="entry name" value="NAD(P)-binding Rossmann-like Domain"/>
    <property type="match status" value="1"/>
</dbReference>
<dbReference type="FunCoup" id="A0A068U0R1">
    <property type="interactions" value="26"/>
</dbReference>
<keyword evidence="5" id="KW-1185">Reference proteome</keyword>
<dbReference type="PhylomeDB" id="A0A068U0R1"/>
<evidence type="ECO:0000313" key="5">
    <source>
        <dbReference type="Proteomes" id="UP000295252"/>
    </source>
</evidence>
<keyword evidence="1" id="KW-0521">NADP</keyword>
<keyword evidence="2" id="KW-0560">Oxidoreductase</keyword>
<sequence>MGIVRIDESQRLEIQEFRRMLLSCAGLHPRKGEDNNDMRHVTTTTAGENDDAHPKLVCVTSGVSFLGIAIVNQLLLRGYSVRLIVHNQEDVEKVREIKASEEMRGSNNMVEAVMANLSQVESLIEAFEGCGGVFHTAAFVDPAGLSGYSKTMAQIEVKATKNIVEACAAASSVRQCVLTSSLLACVWQDKSINNTSLIIDQKCWSDESVCINKKLWYALGKLRAEKAAWELAKERGLKLATICPGLVTGPEFHYRGLTSTIAYLKGAGEMYADGVLATVDVSRLAKAHICVYEEMKKTSVGRYICFDRRLESQEETEKLARETGIGIDITRDVSVNCPMRFQLSNLKLSMLMSRISRCNEP</sequence>
<feature type="domain" description="NAD-dependent epimerase/dehydratase" evidence="3">
    <location>
        <begin position="58"/>
        <end position="258"/>
    </location>
</feature>
<dbReference type="InterPro" id="IPR050425">
    <property type="entry name" value="NAD(P)_dehydrat-like"/>
</dbReference>
<dbReference type="Gramene" id="CDP02106">
    <property type="protein sequence ID" value="CDP02106"/>
    <property type="gene ID" value="GSCOC_T00039392001"/>
</dbReference>
<gene>
    <name evidence="4" type="ORF">GSCOC_T00039392001</name>
</gene>
<protein>
    <recommendedName>
        <fullName evidence="3">NAD-dependent epimerase/dehydratase domain-containing protein</fullName>
    </recommendedName>
</protein>
<dbReference type="InterPro" id="IPR036291">
    <property type="entry name" value="NAD(P)-bd_dom_sf"/>
</dbReference>
<name>A0A068U0R1_COFCA</name>
<dbReference type="Pfam" id="PF01370">
    <property type="entry name" value="Epimerase"/>
    <property type="match status" value="1"/>
</dbReference>
<organism evidence="4 5">
    <name type="scientific">Coffea canephora</name>
    <name type="common">Robusta coffee</name>
    <dbReference type="NCBI Taxonomy" id="49390"/>
    <lineage>
        <taxon>Eukaryota</taxon>
        <taxon>Viridiplantae</taxon>
        <taxon>Streptophyta</taxon>
        <taxon>Embryophyta</taxon>
        <taxon>Tracheophyta</taxon>
        <taxon>Spermatophyta</taxon>
        <taxon>Magnoliopsida</taxon>
        <taxon>eudicotyledons</taxon>
        <taxon>Gunneridae</taxon>
        <taxon>Pentapetalae</taxon>
        <taxon>asterids</taxon>
        <taxon>lamiids</taxon>
        <taxon>Gentianales</taxon>
        <taxon>Rubiaceae</taxon>
        <taxon>Ixoroideae</taxon>
        <taxon>Gardenieae complex</taxon>
        <taxon>Bertiereae - Coffeeae clade</taxon>
        <taxon>Coffeeae</taxon>
        <taxon>Coffea</taxon>
    </lineage>
</organism>
<dbReference type="InterPro" id="IPR001509">
    <property type="entry name" value="Epimerase_deHydtase"/>
</dbReference>
<dbReference type="AlphaFoldDB" id="A0A068U0R1"/>